<dbReference type="InterPro" id="IPR036188">
    <property type="entry name" value="FAD/NAD-bd_sf"/>
</dbReference>
<accession>A0A017SU48</accession>
<feature type="transmembrane region" description="Helical" evidence="1">
    <location>
        <begin position="476"/>
        <end position="495"/>
    </location>
</feature>
<dbReference type="Gene3D" id="1.10.3110.10">
    <property type="entry name" value="protoporphyrinogen ix oxidase, domain 3"/>
    <property type="match status" value="1"/>
</dbReference>
<gene>
    <name evidence="3" type="ORF">EURHEDRAFT_527730</name>
</gene>
<dbReference type="PANTHER" id="PTHR42923">
    <property type="entry name" value="PROTOPORPHYRINOGEN OXIDASE"/>
    <property type="match status" value="1"/>
</dbReference>
<name>A0A017SU48_ASPRC</name>
<dbReference type="EMBL" id="KK088411">
    <property type="protein sequence ID" value="EYE99830.1"/>
    <property type="molecule type" value="Genomic_DNA"/>
</dbReference>
<evidence type="ECO:0000313" key="4">
    <source>
        <dbReference type="Proteomes" id="UP000019804"/>
    </source>
</evidence>
<dbReference type="OrthoDB" id="5977668at2759"/>
<dbReference type="Proteomes" id="UP000019804">
    <property type="component" value="Unassembled WGS sequence"/>
</dbReference>
<dbReference type="PANTHER" id="PTHR42923:SF17">
    <property type="entry name" value="AMINE OXIDASE DOMAIN-CONTAINING PROTEIN"/>
    <property type="match status" value="1"/>
</dbReference>
<keyword evidence="1" id="KW-1133">Transmembrane helix</keyword>
<evidence type="ECO:0000256" key="1">
    <source>
        <dbReference type="SAM" id="Phobius"/>
    </source>
</evidence>
<evidence type="ECO:0000313" key="3">
    <source>
        <dbReference type="EMBL" id="EYE99830.1"/>
    </source>
</evidence>
<feature type="domain" description="Amine oxidase" evidence="2">
    <location>
        <begin position="24"/>
        <end position="290"/>
    </location>
</feature>
<reference evidence="4" key="1">
    <citation type="journal article" date="2014" name="Nat. Commun.">
        <title>Genomic adaptations of the halophilic Dead Sea filamentous fungus Eurotium rubrum.</title>
        <authorList>
            <person name="Kis-Papo T."/>
            <person name="Weig A.R."/>
            <person name="Riley R."/>
            <person name="Persoh D."/>
            <person name="Salamov A."/>
            <person name="Sun H."/>
            <person name="Lipzen A."/>
            <person name="Wasser S.P."/>
            <person name="Rambold G."/>
            <person name="Grigoriev I.V."/>
            <person name="Nevo E."/>
        </authorList>
    </citation>
    <scope>NUCLEOTIDE SEQUENCE [LARGE SCALE GENOMIC DNA]</scope>
    <source>
        <strain evidence="4">CBS 135680</strain>
    </source>
</reference>
<dbReference type="SUPFAM" id="SSF51905">
    <property type="entry name" value="FAD/NAD(P)-binding domain"/>
    <property type="match status" value="1"/>
</dbReference>
<dbReference type="RefSeq" id="XP_040643518.1">
    <property type="nucleotide sequence ID" value="XM_040787027.1"/>
</dbReference>
<dbReference type="InterPro" id="IPR050464">
    <property type="entry name" value="Zeta_carotene_desat/Oxidored"/>
</dbReference>
<keyword evidence="4" id="KW-1185">Reference proteome</keyword>
<sequence>MPLPQPKRVAIIGGGCTGVTSFWALQHSVHDVHLFETSSELGGRIKTVPFEYDEGRVDVNTESPCFNLEESPNFVSLLRCLRISTSPIPLNFGASDGLDTNQWGCSVLENMLLHPRYLCRLETYRILFDIIRLRYLALDVLADKALFSSQHRSQHSLDAYNYLLNEGLSSSFRDKYLAPLLSTLWATNAGRFLPCLSIRDLARFLHDHDLLRIRRFSTTWRRMDVTASQFIQRMAGSFPASKVHLGTKVRQVERTGNEKYNIFTSDSEKMNFDHVIFAVDSDETIRLLQPTKSAKEREILQDIRITKNIAVLYSDPLSIPNAHFNYIISPDHHPNHHPPIACLTHNVNTFQNIPTSLAGPISITVNPFAPPHPTLVQAVWEFTDSEISTTTLHALRRLPSIQNMNGLSYCSTWTGRGFFEDAVTGGLKVTAEHLGAVVPFEVELHEGSLDDGKFEAGLAMGIRDHFVLTALGLVKVYVRVFELASILLGLFWAWITKGRTWKR</sequence>
<dbReference type="Gene3D" id="3.50.50.60">
    <property type="entry name" value="FAD/NAD(P)-binding domain"/>
    <property type="match status" value="1"/>
</dbReference>
<keyword evidence="1" id="KW-0812">Transmembrane</keyword>
<protein>
    <recommendedName>
        <fullName evidence="2">Amine oxidase domain-containing protein</fullName>
    </recommendedName>
</protein>
<dbReference type="InterPro" id="IPR002937">
    <property type="entry name" value="Amino_oxidase"/>
</dbReference>
<evidence type="ECO:0000259" key="2">
    <source>
        <dbReference type="Pfam" id="PF01593"/>
    </source>
</evidence>
<dbReference type="GeneID" id="63702151"/>
<dbReference type="GO" id="GO:0016491">
    <property type="term" value="F:oxidoreductase activity"/>
    <property type="evidence" value="ECO:0007669"/>
    <property type="project" value="InterPro"/>
</dbReference>
<proteinExistence type="predicted"/>
<dbReference type="Gene3D" id="3.90.660.20">
    <property type="entry name" value="Protoporphyrinogen oxidase, mitochondrial, domain 2"/>
    <property type="match status" value="1"/>
</dbReference>
<dbReference type="HOGENOM" id="CLU_028123_2_1_1"/>
<organism evidence="3 4">
    <name type="scientific">Aspergillus ruber (strain CBS 135680)</name>
    <dbReference type="NCBI Taxonomy" id="1388766"/>
    <lineage>
        <taxon>Eukaryota</taxon>
        <taxon>Fungi</taxon>
        <taxon>Dikarya</taxon>
        <taxon>Ascomycota</taxon>
        <taxon>Pezizomycotina</taxon>
        <taxon>Eurotiomycetes</taxon>
        <taxon>Eurotiomycetidae</taxon>
        <taxon>Eurotiales</taxon>
        <taxon>Aspergillaceae</taxon>
        <taxon>Aspergillus</taxon>
        <taxon>Aspergillus subgen. Aspergillus</taxon>
    </lineage>
</organism>
<dbReference type="Pfam" id="PF01593">
    <property type="entry name" value="Amino_oxidase"/>
    <property type="match status" value="1"/>
</dbReference>
<dbReference type="STRING" id="1388766.A0A017SU48"/>
<dbReference type="AlphaFoldDB" id="A0A017SU48"/>
<keyword evidence="1" id="KW-0472">Membrane</keyword>